<feature type="transmembrane region" description="Helical" evidence="8">
    <location>
        <begin position="287"/>
        <end position="305"/>
    </location>
</feature>
<keyword evidence="6 8" id="KW-1133">Transmembrane helix</keyword>
<feature type="transmembrane region" description="Helical" evidence="8">
    <location>
        <begin position="317"/>
        <end position="336"/>
    </location>
</feature>
<dbReference type="PANTHER" id="PTHR33908">
    <property type="entry name" value="MANNOSYLTRANSFERASE YKCB-RELATED"/>
    <property type="match status" value="1"/>
</dbReference>
<keyword evidence="2" id="KW-1003">Cell membrane</keyword>
<accession>A0A3D8Y8X4</accession>
<dbReference type="Proteomes" id="UP000256373">
    <property type="component" value="Unassembled WGS sequence"/>
</dbReference>
<feature type="transmembrane region" description="Helical" evidence="8">
    <location>
        <begin position="342"/>
        <end position="359"/>
    </location>
</feature>
<gene>
    <name evidence="10" type="ORF">DSL64_16215</name>
</gene>
<evidence type="ECO:0000256" key="8">
    <source>
        <dbReference type="SAM" id="Phobius"/>
    </source>
</evidence>
<reference evidence="10 11" key="1">
    <citation type="submission" date="2018-07" db="EMBL/GenBank/DDBJ databases">
        <title>Dyadobacter roseus sp. nov., isolated from rose rhizosphere soil.</title>
        <authorList>
            <person name="Chen L."/>
        </authorList>
    </citation>
    <scope>NUCLEOTIDE SEQUENCE [LARGE SCALE GENOMIC DNA]</scope>
    <source>
        <strain evidence="10 11">RS19</strain>
    </source>
</reference>
<dbReference type="PANTHER" id="PTHR33908:SF11">
    <property type="entry name" value="MEMBRANE PROTEIN"/>
    <property type="match status" value="1"/>
</dbReference>
<feature type="transmembrane region" description="Helical" evidence="8">
    <location>
        <begin position="178"/>
        <end position="194"/>
    </location>
</feature>
<dbReference type="RefSeq" id="WP_115831964.1">
    <property type="nucleotide sequence ID" value="NZ_QNUL01000013.1"/>
</dbReference>
<keyword evidence="7 8" id="KW-0472">Membrane</keyword>
<evidence type="ECO:0000256" key="3">
    <source>
        <dbReference type="ARBA" id="ARBA00022676"/>
    </source>
</evidence>
<feature type="transmembrane region" description="Helical" evidence="8">
    <location>
        <begin position="127"/>
        <end position="143"/>
    </location>
</feature>
<protein>
    <recommendedName>
        <fullName evidence="9">Glycosyltransferase RgtA/B/C/D-like domain-containing protein</fullName>
    </recommendedName>
</protein>
<evidence type="ECO:0000313" key="11">
    <source>
        <dbReference type="Proteomes" id="UP000256373"/>
    </source>
</evidence>
<comment type="caution">
    <text evidence="10">The sequence shown here is derived from an EMBL/GenBank/DDBJ whole genome shotgun (WGS) entry which is preliminary data.</text>
</comment>
<feature type="transmembrane region" description="Helical" evidence="8">
    <location>
        <begin position="6"/>
        <end position="24"/>
    </location>
</feature>
<proteinExistence type="predicted"/>
<sequence length="489" mass="56053">MKNENFPWIQWIFTLSFILITFLPRSLDDTMFMDGLVYASIARNMAIGKGSFFQPYFADSFWLPYDNDGYFYGHPPLQFGLESVLFRVFGDTPFVENIYNLLVLIATIVLLVAIWKRFFKESSLQGMSWLPVLCWYSMLIVWYGMPNNFLDSTMAVFCLLSCYFQLCAFESSTTNKQRIVFLLLAGFSIFLSVMTKGPVGLYPLAFSGIYLLFYRKSKFIETVLPTILLVSAFAFPLLLLFFYEPARFFFSKYFEGQVVNALLQKREKVSEESGAHLYLLKELFRSVWPHITATIALYLIAWFAGIKTQLAQKTTRIALVCFMVAASGILPMLVSVKQYHHYLLPAMPFVALLFAVLISERLKALYELNPRLSRVAALLAACCCWVITFQKLNYRKENVIGNNTRHIMKYVPHHATLGVCNNLLNNPDIYAYSQRYNHMSLCAHTDTTTYTLVDAGCVDTYKKIGHELVSLEGNYFLLIKKSAGILSSR</sequence>
<feature type="transmembrane region" description="Helical" evidence="8">
    <location>
        <begin position="98"/>
        <end position="115"/>
    </location>
</feature>
<dbReference type="InterPro" id="IPR038731">
    <property type="entry name" value="RgtA/B/C-like"/>
</dbReference>
<feature type="transmembrane region" description="Helical" evidence="8">
    <location>
        <begin position="222"/>
        <end position="243"/>
    </location>
</feature>
<dbReference type="GO" id="GO:0016763">
    <property type="term" value="F:pentosyltransferase activity"/>
    <property type="evidence" value="ECO:0007669"/>
    <property type="project" value="TreeGrafter"/>
</dbReference>
<dbReference type="AlphaFoldDB" id="A0A3D8Y8X4"/>
<dbReference type="GO" id="GO:0005886">
    <property type="term" value="C:plasma membrane"/>
    <property type="evidence" value="ECO:0007669"/>
    <property type="project" value="UniProtKB-SubCell"/>
</dbReference>
<keyword evidence="4" id="KW-0808">Transferase</keyword>
<dbReference type="GO" id="GO:0009103">
    <property type="term" value="P:lipopolysaccharide biosynthetic process"/>
    <property type="evidence" value="ECO:0007669"/>
    <property type="project" value="UniProtKB-ARBA"/>
</dbReference>
<evidence type="ECO:0000313" key="10">
    <source>
        <dbReference type="EMBL" id="REA59859.1"/>
    </source>
</evidence>
<dbReference type="EMBL" id="QNUL01000013">
    <property type="protein sequence ID" value="REA59859.1"/>
    <property type="molecule type" value="Genomic_DNA"/>
</dbReference>
<keyword evidence="3" id="KW-0328">Glycosyltransferase</keyword>
<feature type="transmembrane region" description="Helical" evidence="8">
    <location>
        <begin position="371"/>
        <end position="389"/>
    </location>
</feature>
<evidence type="ECO:0000256" key="6">
    <source>
        <dbReference type="ARBA" id="ARBA00022989"/>
    </source>
</evidence>
<evidence type="ECO:0000256" key="1">
    <source>
        <dbReference type="ARBA" id="ARBA00004651"/>
    </source>
</evidence>
<comment type="subcellular location">
    <subcellularLocation>
        <location evidence="1">Cell membrane</location>
        <topology evidence="1">Multi-pass membrane protein</topology>
    </subcellularLocation>
</comment>
<evidence type="ECO:0000256" key="2">
    <source>
        <dbReference type="ARBA" id="ARBA00022475"/>
    </source>
</evidence>
<organism evidence="10 11">
    <name type="scientific">Dyadobacter luteus</name>
    <dbReference type="NCBI Taxonomy" id="2259619"/>
    <lineage>
        <taxon>Bacteria</taxon>
        <taxon>Pseudomonadati</taxon>
        <taxon>Bacteroidota</taxon>
        <taxon>Cytophagia</taxon>
        <taxon>Cytophagales</taxon>
        <taxon>Spirosomataceae</taxon>
        <taxon>Dyadobacter</taxon>
    </lineage>
</organism>
<keyword evidence="11" id="KW-1185">Reference proteome</keyword>
<evidence type="ECO:0000256" key="5">
    <source>
        <dbReference type="ARBA" id="ARBA00022692"/>
    </source>
</evidence>
<feature type="domain" description="Glycosyltransferase RgtA/B/C/D-like" evidence="9">
    <location>
        <begin position="74"/>
        <end position="234"/>
    </location>
</feature>
<keyword evidence="5 8" id="KW-0812">Transmembrane</keyword>
<name>A0A3D8Y8X4_9BACT</name>
<dbReference type="InterPro" id="IPR050297">
    <property type="entry name" value="LipidA_mod_glycosyltrf_83"/>
</dbReference>
<evidence type="ECO:0000256" key="7">
    <source>
        <dbReference type="ARBA" id="ARBA00023136"/>
    </source>
</evidence>
<evidence type="ECO:0000256" key="4">
    <source>
        <dbReference type="ARBA" id="ARBA00022679"/>
    </source>
</evidence>
<dbReference type="OrthoDB" id="8353433at2"/>
<evidence type="ECO:0000259" key="9">
    <source>
        <dbReference type="Pfam" id="PF13231"/>
    </source>
</evidence>
<dbReference type="Pfam" id="PF13231">
    <property type="entry name" value="PMT_2"/>
    <property type="match status" value="1"/>
</dbReference>